<reference evidence="2" key="1">
    <citation type="submission" date="2022-08" db="EMBL/GenBank/DDBJ databases">
        <authorList>
            <consortium name="DOE Joint Genome Institute"/>
            <person name="Min B."/>
            <person name="Riley R."/>
            <person name="Sierra-Patev S."/>
            <person name="Naranjo-Ortiz M."/>
            <person name="Looney B."/>
            <person name="Konkel Z."/>
            <person name="Slot J.C."/>
            <person name="Sakamoto Y."/>
            <person name="Steenwyk J.L."/>
            <person name="Rokas A."/>
            <person name="Carro J."/>
            <person name="Camarero S."/>
            <person name="Ferreira P."/>
            <person name="Molpeceres G."/>
            <person name="Ruiz-Duenas F.J."/>
            <person name="Serrano A."/>
            <person name="Henrissat B."/>
            <person name="Drula E."/>
            <person name="Hughes K.W."/>
            <person name="Mata J.L."/>
            <person name="Ishikawa N.K."/>
            <person name="Vargas-Isla R."/>
            <person name="Ushijima S."/>
            <person name="Smith C.A."/>
            <person name="Ahrendt S."/>
            <person name="Andreopoulos W."/>
            <person name="He G."/>
            <person name="Labutti K."/>
            <person name="Lipzen A."/>
            <person name="Ng V."/>
            <person name="Sandor L."/>
            <person name="Barry K."/>
            <person name="Martinez A.T."/>
            <person name="Xiao Y."/>
            <person name="Gibbons J.G."/>
            <person name="Terashima K."/>
            <person name="Hibbett D.S."/>
            <person name="Grigoriev I.V."/>
        </authorList>
    </citation>
    <scope>NUCLEOTIDE SEQUENCE</scope>
    <source>
        <strain evidence="2">TFB10291</strain>
    </source>
</reference>
<dbReference type="PANTHER" id="PTHR10666">
    <property type="entry name" value="UBIQUITIN"/>
    <property type="match status" value="1"/>
</dbReference>
<dbReference type="InterPro" id="IPR019956">
    <property type="entry name" value="Ubiquitin_dom"/>
</dbReference>
<protein>
    <submittedName>
        <fullName evidence="2">Ubiquitin-related domain-containing protein</fullName>
    </submittedName>
</protein>
<dbReference type="InterPro" id="IPR029071">
    <property type="entry name" value="Ubiquitin-like_domsf"/>
</dbReference>
<dbReference type="PROSITE" id="PS50053">
    <property type="entry name" value="UBIQUITIN_2"/>
    <property type="match status" value="1"/>
</dbReference>
<name>A0AA38NRP1_9AGAR</name>
<dbReference type="Pfam" id="PF00240">
    <property type="entry name" value="ubiquitin"/>
    <property type="match status" value="1"/>
</dbReference>
<dbReference type="SMART" id="SM00213">
    <property type="entry name" value="UBQ"/>
    <property type="match status" value="1"/>
</dbReference>
<keyword evidence="3" id="KW-1185">Reference proteome</keyword>
<proteinExistence type="predicted"/>
<organism evidence="2 3">
    <name type="scientific">Lentinula aff. detonsa</name>
    <dbReference type="NCBI Taxonomy" id="2804958"/>
    <lineage>
        <taxon>Eukaryota</taxon>
        <taxon>Fungi</taxon>
        <taxon>Dikarya</taxon>
        <taxon>Basidiomycota</taxon>
        <taxon>Agaricomycotina</taxon>
        <taxon>Agaricomycetes</taxon>
        <taxon>Agaricomycetidae</taxon>
        <taxon>Agaricales</taxon>
        <taxon>Marasmiineae</taxon>
        <taxon>Omphalotaceae</taxon>
        <taxon>Lentinula</taxon>
    </lineage>
</organism>
<dbReference type="Gene3D" id="3.10.20.90">
    <property type="entry name" value="Phosphatidylinositol 3-kinase Catalytic Subunit, Chain A, domain 1"/>
    <property type="match status" value="1"/>
</dbReference>
<comment type="caution">
    <text evidence="2">The sequence shown here is derived from an EMBL/GenBank/DDBJ whole genome shotgun (WGS) entry which is preliminary data.</text>
</comment>
<dbReference type="InterPro" id="IPR050158">
    <property type="entry name" value="Ubiquitin_ubiquitin-like"/>
</dbReference>
<evidence type="ECO:0000313" key="3">
    <source>
        <dbReference type="Proteomes" id="UP001163798"/>
    </source>
</evidence>
<dbReference type="EMBL" id="MU793255">
    <property type="protein sequence ID" value="KAJ3789873.1"/>
    <property type="molecule type" value="Genomic_DNA"/>
</dbReference>
<accession>A0AA38NRP1</accession>
<feature type="domain" description="Ubiquitin-like" evidence="1">
    <location>
        <begin position="1"/>
        <end position="76"/>
    </location>
</feature>
<dbReference type="InterPro" id="IPR000626">
    <property type="entry name" value="Ubiquitin-like_dom"/>
</dbReference>
<evidence type="ECO:0000259" key="1">
    <source>
        <dbReference type="PROSITE" id="PS50053"/>
    </source>
</evidence>
<gene>
    <name evidence="2" type="ORF">GGU10DRAFT_259675</name>
</gene>
<dbReference type="AlphaFoldDB" id="A0AA38NRP1"/>
<dbReference type="PRINTS" id="PR00348">
    <property type="entry name" value="UBIQUITIN"/>
</dbReference>
<evidence type="ECO:0000313" key="2">
    <source>
        <dbReference type="EMBL" id="KAJ3789873.1"/>
    </source>
</evidence>
<dbReference type="Proteomes" id="UP001163798">
    <property type="component" value="Unassembled WGS sequence"/>
</dbReference>
<dbReference type="SUPFAM" id="SSF54236">
    <property type="entry name" value="Ubiquitin-like"/>
    <property type="match status" value="1"/>
</dbReference>
<sequence>MQIFVKTLVGKTIILNVESVDTVDSVNQKIQDKEGVPSSQLRLIYNNKQLENGHILSDYGIEKESTLHLVLRRVPSGLDFLCNLPLARLPCCTPVGNSGSCP</sequence>
<dbReference type="FunFam" id="3.10.20.90:FF:000160">
    <property type="entry name" value="Polyubiquitin-C"/>
    <property type="match status" value="1"/>
</dbReference>